<comment type="caution">
    <text evidence="2">The sequence shown here is derived from an EMBL/GenBank/DDBJ whole genome shotgun (WGS) entry which is preliminary data.</text>
</comment>
<proteinExistence type="predicted"/>
<accession>A0A9P9E0J7</accession>
<protein>
    <submittedName>
        <fullName evidence="2">Uncharacterized protein</fullName>
    </submittedName>
</protein>
<sequence length="70" mass="8414">DLLKVTEWSIRYPHVHRVISLLCYAASFTHLVHLIWQQRRRCSNLIYWLGFAQPFYILYIYTCAPTNLSL</sequence>
<keyword evidence="1" id="KW-1133">Transmembrane helix</keyword>
<evidence type="ECO:0000313" key="2">
    <source>
        <dbReference type="EMBL" id="KAH7128833.1"/>
    </source>
</evidence>
<reference evidence="2" key="1">
    <citation type="journal article" date="2021" name="Nat. Commun.">
        <title>Genetic determinants of endophytism in the Arabidopsis root mycobiome.</title>
        <authorList>
            <person name="Mesny F."/>
            <person name="Miyauchi S."/>
            <person name="Thiergart T."/>
            <person name="Pickel B."/>
            <person name="Atanasova L."/>
            <person name="Karlsson M."/>
            <person name="Huettel B."/>
            <person name="Barry K.W."/>
            <person name="Haridas S."/>
            <person name="Chen C."/>
            <person name="Bauer D."/>
            <person name="Andreopoulos W."/>
            <person name="Pangilinan J."/>
            <person name="LaButti K."/>
            <person name="Riley R."/>
            <person name="Lipzen A."/>
            <person name="Clum A."/>
            <person name="Drula E."/>
            <person name="Henrissat B."/>
            <person name="Kohler A."/>
            <person name="Grigoriev I.V."/>
            <person name="Martin F.M."/>
            <person name="Hacquard S."/>
        </authorList>
    </citation>
    <scope>NUCLEOTIDE SEQUENCE</scope>
    <source>
        <strain evidence="2">MPI-CAGE-CH-0243</strain>
    </source>
</reference>
<dbReference type="EMBL" id="JAGMWT010000005">
    <property type="protein sequence ID" value="KAH7128833.1"/>
    <property type="molecule type" value="Genomic_DNA"/>
</dbReference>
<organism evidence="2 3">
    <name type="scientific">Dendryphion nanum</name>
    <dbReference type="NCBI Taxonomy" id="256645"/>
    <lineage>
        <taxon>Eukaryota</taxon>
        <taxon>Fungi</taxon>
        <taxon>Dikarya</taxon>
        <taxon>Ascomycota</taxon>
        <taxon>Pezizomycotina</taxon>
        <taxon>Dothideomycetes</taxon>
        <taxon>Pleosporomycetidae</taxon>
        <taxon>Pleosporales</taxon>
        <taxon>Torulaceae</taxon>
        <taxon>Dendryphion</taxon>
    </lineage>
</organism>
<gene>
    <name evidence="2" type="ORF">B0J11DRAFT_280787</name>
</gene>
<dbReference type="AlphaFoldDB" id="A0A9P9E0J7"/>
<feature type="transmembrane region" description="Helical" evidence="1">
    <location>
        <begin position="45"/>
        <end position="62"/>
    </location>
</feature>
<keyword evidence="1" id="KW-0472">Membrane</keyword>
<keyword evidence="3" id="KW-1185">Reference proteome</keyword>
<dbReference type="Proteomes" id="UP000700596">
    <property type="component" value="Unassembled WGS sequence"/>
</dbReference>
<feature type="transmembrane region" description="Helical" evidence="1">
    <location>
        <begin position="18"/>
        <end position="36"/>
    </location>
</feature>
<keyword evidence="1" id="KW-0812">Transmembrane</keyword>
<evidence type="ECO:0000256" key="1">
    <source>
        <dbReference type="SAM" id="Phobius"/>
    </source>
</evidence>
<name>A0A9P9E0J7_9PLEO</name>
<feature type="non-terminal residue" evidence="2">
    <location>
        <position position="1"/>
    </location>
</feature>
<evidence type="ECO:0000313" key="3">
    <source>
        <dbReference type="Proteomes" id="UP000700596"/>
    </source>
</evidence>